<dbReference type="InterPro" id="IPR050209">
    <property type="entry name" value="Rab_GTPases_membrane_traffic"/>
</dbReference>
<evidence type="ECO:0000256" key="12">
    <source>
        <dbReference type="ARBA" id="ARBA00025701"/>
    </source>
</evidence>
<dbReference type="GO" id="GO:0030659">
    <property type="term" value="C:cytoplasmic vesicle membrane"/>
    <property type="evidence" value="ECO:0007669"/>
    <property type="project" value="UniProtKB-SubCell"/>
</dbReference>
<evidence type="ECO:0000313" key="14">
    <source>
        <dbReference type="Proteomes" id="UP000326759"/>
    </source>
</evidence>
<evidence type="ECO:0000256" key="4">
    <source>
        <dbReference type="ARBA" id="ARBA00022481"/>
    </source>
</evidence>
<organism evidence="13 14">
    <name type="scientific">Armadillidium nasatum</name>
    <dbReference type="NCBI Taxonomy" id="96803"/>
    <lineage>
        <taxon>Eukaryota</taxon>
        <taxon>Metazoa</taxon>
        <taxon>Ecdysozoa</taxon>
        <taxon>Arthropoda</taxon>
        <taxon>Crustacea</taxon>
        <taxon>Multicrustacea</taxon>
        <taxon>Malacostraca</taxon>
        <taxon>Eumalacostraca</taxon>
        <taxon>Peracarida</taxon>
        <taxon>Isopoda</taxon>
        <taxon>Oniscidea</taxon>
        <taxon>Crinocheta</taxon>
        <taxon>Armadillidiidae</taxon>
        <taxon>Armadillidium</taxon>
    </lineage>
</organism>
<evidence type="ECO:0000256" key="8">
    <source>
        <dbReference type="ARBA" id="ARBA00023136"/>
    </source>
</evidence>
<keyword evidence="11" id="KW-0968">Cytoplasmic vesicle</keyword>
<protein>
    <submittedName>
        <fullName evidence="13">Ras-related protein Rab-39B</fullName>
    </submittedName>
</protein>
<dbReference type="SMART" id="SM00174">
    <property type="entry name" value="RHO"/>
    <property type="match status" value="1"/>
</dbReference>
<comment type="caution">
    <text evidence="13">The sequence shown here is derived from an EMBL/GenBank/DDBJ whole genome shotgun (WGS) entry which is preliminary data.</text>
</comment>
<keyword evidence="6" id="KW-0072">Autophagy</keyword>
<dbReference type="GO" id="GO:0003924">
    <property type="term" value="F:GTPase activity"/>
    <property type="evidence" value="ECO:0007669"/>
    <property type="project" value="InterPro"/>
</dbReference>
<evidence type="ECO:0000256" key="6">
    <source>
        <dbReference type="ARBA" id="ARBA00023006"/>
    </source>
</evidence>
<dbReference type="FunFam" id="3.40.50.300:FF:000358">
    <property type="entry name" value="RAB39B, member RAS oncogene family"/>
    <property type="match status" value="1"/>
</dbReference>
<dbReference type="SMART" id="SM00176">
    <property type="entry name" value="RAN"/>
    <property type="match status" value="1"/>
</dbReference>
<evidence type="ECO:0000256" key="5">
    <source>
        <dbReference type="ARBA" id="ARBA00022741"/>
    </source>
</evidence>
<dbReference type="GO" id="GO:0006914">
    <property type="term" value="P:autophagy"/>
    <property type="evidence" value="ECO:0007669"/>
    <property type="project" value="UniProtKB-KW"/>
</dbReference>
<dbReference type="GO" id="GO:0005886">
    <property type="term" value="C:plasma membrane"/>
    <property type="evidence" value="ECO:0007669"/>
    <property type="project" value="UniProtKB-SubCell"/>
</dbReference>
<dbReference type="SMART" id="SM00175">
    <property type="entry name" value="RAB"/>
    <property type="match status" value="1"/>
</dbReference>
<keyword evidence="14" id="KW-1185">Reference proteome</keyword>
<keyword evidence="4" id="KW-0488">Methylation</keyword>
<dbReference type="Gene3D" id="3.40.50.300">
    <property type="entry name" value="P-loop containing nucleotide triphosphate hydrolases"/>
    <property type="match status" value="1"/>
</dbReference>
<evidence type="ECO:0000256" key="11">
    <source>
        <dbReference type="ARBA" id="ARBA00023329"/>
    </source>
</evidence>
<reference evidence="13 14" key="1">
    <citation type="journal article" date="2019" name="PLoS Biol.">
        <title>Sex chromosomes control vertical transmission of feminizing Wolbachia symbionts in an isopod.</title>
        <authorList>
            <person name="Becking T."/>
            <person name="Chebbi M.A."/>
            <person name="Giraud I."/>
            <person name="Moumen B."/>
            <person name="Laverre T."/>
            <person name="Caubet Y."/>
            <person name="Peccoud J."/>
            <person name="Gilbert C."/>
            <person name="Cordaux R."/>
        </authorList>
    </citation>
    <scope>NUCLEOTIDE SEQUENCE [LARGE SCALE GENOMIC DNA]</scope>
    <source>
        <strain evidence="13">ANa2</strain>
        <tissue evidence="13">Whole body excluding digestive tract and cuticle</tissue>
    </source>
</reference>
<dbReference type="PROSITE" id="PS51421">
    <property type="entry name" value="RAS"/>
    <property type="match status" value="1"/>
</dbReference>
<dbReference type="InterPro" id="IPR027417">
    <property type="entry name" value="P-loop_NTPase"/>
</dbReference>
<dbReference type="PRINTS" id="PR00449">
    <property type="entry name" value="RASTRNSFRMNG"/>
</dbReference>
<dbReference type="NCBIfam" id="TIGR00231">
    <property type="entry name" value="small_GTP"/>
    <property type="match status" value="1"/>
</dbReference>
<proteinExistence type="inferred from homology"/>
<keyword evidence="10" id="KW-0636">Prenylation</keyword>
<dbReference type="InterPro" id="IPR005225">
    <property type="entry name" value="Small_GTP-bd"/>
</dbReference>
<gene>
    <name evidence="13" type="primary">RAB39B</name>
    <name evidence="13" type="ORF">Anas_00253</name>
</gene>
<dbReference type="SMART" id="SM00173">
    <property type="entry name" value="RAS"/>
    <property type="match status" value="1"/>
</dbReference>
<dbReference type="PANTHER" id="PTHR47979">
    <property type="entry name" value="DRAB11-RELATED"/>
    <property type="match status" value="1"/>
</dbReference>
<dbReference type="AlphaFoldDB" id="A0A5N5THL5"/>
<dbReference type="PROSITE" id="PS51420">
    <property type="entry name" value="RHO"/>
    <property type="match status" value="1"/>
</dbReference>
<comment type="subcellular location">
    <subcellularLocation>
        <location evidence="1">Cell membrane</location>
        <topology evidence="1">Lipid-anchor</topology>
        <orientation evidence="1">Cytoplasmic side</orientation>
    </subcellularLocation>
    <subcellularLocation>
        <location evidence="12">Cytoplasmic vesicle membrane</location>
        <topology evidence="12">Lipid-anchor</topology>
        <orientation evidence="12">Cytoplasmic side</orientation>
    </subcellularLocation>
</comment>
<evidence type="ECO:0000313" key="13">
    <source>
        <dbReference type="EMBL" id="KAB7506136.1"/>
    </source>
</evidence>
<comment type="similarity">
    <text evidence="2">Belongs to the small GTPase superfamily. Rab family.</text>
</comment>
<evidence type="ECO:0000256" key="3">
    <source>
        <dbReference type="ARBA" id="ARBA00022475"/>
    </source>
</evidence>
<keyword evidence="3" id="KW-1003">Cell membrane</keyword>
<sequence length="247" mass="28073">MVLNLSKLSVCKLGNLFQKQPSNIKENSFAALMVEPIFDYQFRLILIGDSTVGKSSLLKYFTDGKFFDISDPTVGVDFFARLIEVADGTRIKLQLWDTAGQERFRSITRSYYRNSVGALVVFDITNKKSLEHIPMWIMEAKRHIQPHQAVFVLVGTKIDIEDEREVKTEDAQTLADFYGIKYVETSALRGINVEEAFRIITQEIYDKVQSGEFKMADDWDGIKAGFARSHHGYSLVEAEPTKSGFCC</sequence>
<keyword evidence="7" id="KW-0342">GTP-binding</keyword>
<evidence type="ECO:0000256" key="9">
    <source>
        <dbReference type="ARBA" id="ARBA00023288"/>
    </source>
</evidence>
<keyword evidence="8" id="KW-0472">Membrane</keyword>
<keyword evidence="5" id="KW-0547">Nucleotide-binding</keyword>
<evidence type="ECO:0000256" key="7">
    <source>
        <dbReference type="ARBA" id="ARBA00023134"/>
    </source>
</evidence>
<keyword evidence="9" id="KW-0449">Lipoprotein</keyword>
<evidence type="ECO:0000256" key="10">
    <source>
        <dbReference type="ARBA" id="ARBA00023289"/>
    </source>
</evidence>
<dbReference type="SUPFAM" id="SSF52540">
    <property type="entry name" value="P-loop containing nucleoside triphosphate hydrolases"/>
    <property type="match status" value="1"/>
</dbReference>
<dbReference type="Proteomes" id="UP000326759">
    <property type="component" value="Unassembled WGS sequence"/>
</dbReference>
<evidence type="ECO:0000256" key="1">
    <source>
        <dbReference type="ARBA" id="ARBA00004342"/>
    </source>
</evidence>
<dbReference type="PROSITE" id="PS51419">
    <property type="entry name" value="RAB"/>
    <property type="match status" value="1"/>
</dbReference>
<evidence type="ECO:0000256" key="2">
    <source>
        <dbReference type="ARBA" id="ARBA00006270"/>
    </source>
</evidence>
<dbReference type="InterPro" id="IPR001806">
    <property type="entry name" value="Small_GTPase"/>
</dbReference>
<accession>A0A5N5THL5</accession>
<dbReference type="GO" id="GO:0005525">
    <property type="term" value="F:GTP binding"/>
    <property type="evidence" value="ECO:0007669"/>
    <property type="project" value="UniProtKB-KW"/>
</dbReference>
<dbReference type="OrthoDB" id="9989112at2759"/>
<dbReference type="Pfam" id="PF00071">
    <property type="entry name" value="Ras"/>
    <property type="match status" value="1"/>
</dbReference>
<name>A0A5N5THL5_9CRUS</name>
<dbReference type="EMBL" id="SEYY01000983">
    <property type="protein sequence ID" value="KAB7506136.1"/>
    <property type="molecule type" value="Genomic_DNA"/>
</dbReference>